<dbReference type="PANTHER" id="PTHR48060:SF22">
    <property type="entry name" value="INACTIVE LRR RECEPTOR-LIKE SERINE_THREONINE-PROTEIN KINASE BIR2"/>
    <property type="match status" value="1"/>
</dbReference>
<keyword evidence="2" id="KW-0732">Signal</keyword>
<evidence type="ECO:0000256" key="1">
    <source>
        <dbReference type="ARBA" id="ARBA00022614"/>
    </source>
</evidence>
<reference evidence="6 7" key="1">
    <citation type="submission" date="2024-01" db="EMBL/GenBank/DDBJ databases">
        <title>Genome assemblies of Stephania.</title>
        <authorList>
            <person name="Yang L."/>
        </authorList>
    </citation>
    <scope>NUCLEOTIDE SEQUENCE [LARGE SCALE GENOMIC DNA]</scope>
    <source>
        <strain evidence="6">YNDBR</strain>
        <tissue evidence="6">Leaf</tissue>
    </source>
</reference>
<evidence type="ECO:0000256" key="3">
    <source>
        <dbReference type="ARBA" id="ARBA00022737"/>
    </source>
</evidence>
<dbReference type="Proteomes" id="UP001420932">
    <property type="component" value="Unassembled WGS sequence"/>
</dbReference>
<protein>
    <recommendedName>
        <fullName evidence="5">Leucine-rich repeat-containing N-terminal plant-type domain-containing protein</fullName>
    </recommendedName>
</protein>
<organism evidence="6 7">
    <name type="scientific">Stephania yunnanensis</name>
    <dbReference type="NCBI Taxonomy" id="152371"/>
    <lineage>
        <taxon>Eukaryota</taxon>
        <taxon>Viridiplantae</taxon>
        <taxon>Streptophyta</taxon>
        <taxon>Embryophyta</taxon>
        <taxon>Tracheophyta</taxon>
        <taxon>Spermatophyta</taxon>
        <taxon>Magnoliopsida</taxon>
        <taxon>Ranunculales</taxon>
        <taxon>Menispermaceae</taxon>
        <taxon>Menispermoideae</taxon>
        <taxon>Cissampelideae</taxon>
        <taxon>Stephania</taxon>
    </lineage>
</organism>
<keyword evidence="1" id="KW-0433">Leucine-rich repeat</keyword>
<dbReference type="InterPro" id="IPR013210">
    <property type="entry name" value="LRR_N_plant-typ"/>
</dbReference>
<evidence type="ECO:0000256" key="2">
    <source>
        <dbReference type="ARBA" id="ARBA00022729"/>
    </source>
</evidence>
<proteinExistence type="predicted"/>
<accession>A0AAP0NQ05</accession>
<dbReference type="InterPro" id="IPR001611">
    <property type="entry name" value="Leu-rich_rpt"/>
</dbReference>
<evidence type="ECO:0000313" key="6">
    <source>
        <dbReference type="EMBL" id="KAK9113979.1"/>
    </source>
</evidence>
<dbReference type="Pfam" id="PF08263">
    <property type="entry name" value="LRRNT_2"/>
    <property type="match status" value="1"/>
</dbReference>
<sequence length="163" mass="18068">MADMICENVEGMPPWRRIPVNLNAIHLKNSLSDPQSNLASWIFPTTYSLGFVCKFAGVSCWNDRGNRVLAVNLSSMSLRGPITDSLRLCTSLQMLNLSGNFLSGNIPSQICSWLPYLVILDLSRNNLTGPIPAEVANCKYLNELVLDGNRLSGLIPDEIFRLK</sequence>
<comment type="caution">
    <text evidence="6">The sequence shown here is derived from an EMBL/GenBank/DDBJ whole genome shotgun (WGS) entry which is preliminary data.</text>
</comment>
<dbReference type="EMBL" id="JBBNAF010000009">
    <property type="protein sequence ID" value="KAK9113979.1"/>
    <property type="molecule type" value="Genomic_DNA"/>
</dbReference>
<dbReference type="Gene3D" id="3.80.10.10">
    <property type="entry name" value="Ribonuclease Inhibitor"/>
    <property type="match status" value="1"/>
</dbReference>
<dbReference type="Pfam" id="PF13855">
    <property type="entry name" value="LRR_8"/>
    <property type="match status" value="1"/>
</dbReference>
<dbReference type="AlphaFoldDB" id="A0AAP0NQ05"/>
<keyword evidence="3" id="KW-0677">Repeat</keyword>
<keyword evidence="4" id="KW-0325">Glycoprotein</keyword>
<evidence type="ECO:0000313" key="7">
    <source>
        <dbReference type="Proteomes" id="UP001420932"/>
    </source>
</evidence>
<keyword evidence="7" id="KW-1185">Reference proteome</keyword>
<dbReference type="InterPro" id="IPR032675">
    <property type="entry name" value="LRR_dom_sf"/>
</dbReference>
<evidence type="ECO:0000256" key="4">
    <source>
        <dbReference type="ARBA" id="ARBA00023180"/>
    </source>
</evidence>
<name>A0AAP0NQ05_9MAGN</name>
<evidence type="ECO:0000259" key="5">
    <source>
        <dbReference type="Pfam" id="PF08263"/>
    </source>
</evidence>
<dbReference type="PANTHER" id="PTHR48060">
    <property type="entry name" value="DNA DAMAGE-REPAIR/TOLERATION PROTEIN DRT100"/>
    <property type="match status" value="1"/>
</dbReference>
<dbReference type="FunFam" id="3.80.10.10:FF:000041">
    <property type="entry name" value="LRR receptor-like serine/threonine-protein kinase ERECTA"/>
    <property type="match status" value="1"/>
</dbReference>
<dbReference type="SUPFAM" id="SSF52058">
    <property type="entry name" value="L domain-like"/>
    <property type="match status" value="1"/>
</dbReference>
<gene>
    <name evidence="6" type="ORF">Syun_020776</name>
</gene>
<feature type="domain" description="Leucine-rich repeat-containing N-terminal plant-type" evidence="5">
    <location>
        <begin position="27"/>
        <end position="61"/>
    </location>
</feature>
<dbReference type="InterPro" id="IPR053211">
    <property type="entry name" value="DNA_repair-toleration"/>
</dbReference>